<keyword evidence="2" id="KW-0732">Signal</keyword>
<dbReference type="InterPro" id="IPR006315">
    <property type="entry name" value="OM_autotransptr_brl_dom"/>
</dbReference>
<sequence length="594" mass="61747">MQRIWKTAAAAMLASCAVIAPAEARDFDRVVAFGDSYADIGNVAALAPGLFNFTVYPTGRFSGGTNFVDTLANYYNVPEANFAFGGAQAGSANIASPLLPGFAQEVQLFETTAPGTFASNDLLAMSVGGNDARAYRIGGGTLAGVDAATTQTATDAISGVRQLVGKGAKHIVWIAGDAGQLPEAVGQPSAAIGTAFSNAYNAKMQALLAPIANNGVQIAYVDITTIGNVVRADPTRFGFTNVTSACPLTCIGNSALQSQYFFYVDGIHLTSAAFALVGQYAINQIEAPYSFRANGDLVNRAAQDFGRTLNGRADLARGGKGPDGFSFYLQGQGSHDRYGMDETSDGYRTTSWGATGGVEWRQAGLAAGALFSWSKSHADSSSVADDSAHAKSYQVGGYAAYDTGSLFAQVYGGYGWHHVDIRRTGVADPLTASPHANSISAGARAGWLVPTAMGRIGPIAGIAYAHAKLDSYNEAGDPAAELNVSSQKFDTVIASAGLEWRPELGDAISPWLRATAEKSVHGDTRDVLYAQAAAPGVINRFQILSASDRAYGDVSGGVSARIGSHLAIEATAHTSFSRPEGNDYGGFAGVKLSL</sequence>
<feature type="chain" id="PRO_5045289520" evidence="2">
    <location>
        <begin position="25"/>
        <end position="594"/>
    </location>
</feature>
<dbReference type="Gene3D" id="3.40.50.1110">
    <property type="entry name" value="SGNH hydrolase"/>
    <property type="match status" value="1"/>
</dbReference>
<feature type="signal peptide" evidence="2">
    <location>
        <begin position="1"/>
        <end position="24"/>
    </location>
</feature>
<dbReference type="PANTHER" id="PTHR22835">
    <property type="entry name" value="ZINC FINGER FYVE DOMAIN CONTAINING PROTEIN"/>
    <property type="match status" value="1"/>
</dbReference>
<name>A0ABT6N596_9SPHN</name>
<dbReference type="RefSeq" id="WP_281045635.1">
    <property type="nucleotide sequence ID" value="NZ_JARYGZ010000002.1"/>
</dbReference>
<gene>
    <name evidence="4" type="ORF">QGN17_16225</name>
</gene>
<reference evidence="4" key="1">
    <citation type="submission" date="2023-04" db="EMBL/GenBank/DDBJ databases">
        <title>Sphingomonas sp. MAHUQ-71 isolated from rice field.</title>
        <authorList>
            <person name="Huq M.A."/>
        </authorList>
    </citation>
    <scope>NUCLEOTIDE SEQUENCE</scope>
    <source>
        <strain evidence="4">MAHUQ-71</strain>
    </source>
</reference>
<dbReference type="InterPro" id="IPR005546">
    <property type="entry name" value="Autotransporte_beta"/>
</dbReference>
<dbReference type="PANTHER" id="PTHR22835:SF659">
    <property type="entry name" value="GDSL LIPASE_ACYLHYDROLASE, PUTATIVE (AFU_ORTHOLOGUE AFUA_2G00510)-RELATED"/>
    <property type="match status" value="1"/>
</dbReference>
<keyword evidence="5" id="KW-1185">Reference proteome</keyword>
<feature type="domain" description="Autotransporter" evidence="3">
    <location>
        <begin position="320"/>
        <end position="594"/>
    </location>
</feature>
<dbReference type="NCBIfam" id="TIGR01414">
    <property type="entry name" value="autotrans_barl"/>
    <property type="match status" value="1"/>
</dbReference>
<dbReference type="EMBL" id="JARYGZ010000002">
    <property type="protein sequence ID" value="MDH7640283.1"/>
    <property type="molecule type" value="Genomic_DNA"/>
</dbReference>
<dbReference type="SUPFAM" id="SSF103515">
    <property type="entry name" value="Autotransporter"/>
    <property type="match status" value="1"/>
</dbReference>
<evidence type="ECO:0000259" key="3">
    <source>
        <dbReference type="PROSITE" id="PS51208"/>
    </source>
</evidence>
<evidence type="ECO:0000313" key="5">
    <source>
        <dbReference type="Proteomes" id="UP001160625"/>
    </source>
</evidence>
<dbReference type="SUPFAM" id="SSF52266">
    <property type="entry name" value="SGNH hydrolase"/>
    <property type="match status" value="1"/>
</dbReference>
<proteinExistence type="inferred from homology"/>
<dbReference type="SMART" id="SM00869">
    <property type="entry name" value="Autotransporter"/>
    <property type="match status" value="1"/>
</dbReference>
<dbReference type="InterPro" id="IPR036514">
    <property type="entry name" value="SGNH_hydro_sf"/>
</dbReference>
<dbReference type="InterPro" id="IPR036709">
    <property type="entry name" value="Autotransporte_beta_dom_sf"/>
</dbReference>
<comment type="similarity">
    <text evidence="1">Belongs to the 'GDSL' lipolytic enzyme family.</text>
</comment>
<dbReference type="InterPro" id="IPR001087">
    <property type="entry name" value="GDSL"/>
</dbReference>
<dbReference type="Proteomes" id="UP001160625">
    <property type="component" value="Unassembled WGS sequence"/>
</dbReference>
<protein>
    <submittedName>
        <fullName evidence="4">Autotransporter domain-containing protein</fullName>
    </submittedName>
</protein>
<evidence type="ECO:0000313" key="4">
    <source>
        <dbReference type="EMBL" id="MDH7640283.1"/>
    </source>
</evidence>
<accession>A0ABT6N596</accession>
<evidence type="ECO:0000256" key="2">
    <source>
        <dbReference type="SAM" id="SignalP"/>
    </source>
</evidence>
<dbReference type="Pfam" id="PF03797">
    <property type="entry name" value="Autotransporter"/>
    <property type="match status" value="1"/>
</dbReference>
<dbReference type="PROSITE" id="PS51208">
    <property type="entry name" value="AUTOTRANSPORTER"/>
    <property type="match status" value="1"/>
</dbReference>
<dbReference type="Gene3D" id="2.40.128.130">
    <property type="entry name" value="Autotransporter beta-domain"/>
    <property type="match status" value="1"/>
</dbReference>
<comment type="caution">
    <text evidence="4">The sequence shown here is derived from an EMBL/GenBank/DDBJ whole genome shotgun (WGS) entry which is preliminary data.</text>
</comment>
<dbReference type="Pfam" id="PF00657">
    <property type="entry name" value="Lipase_GDSL"/>
    <property type="match status" value="1"/>
</dbReference>
<evidence type="ECO:0000256" key="1">
    <source>
        <dbReference type="ARBA" id="ARBA00008668"/>
    </source>
</evidence>
<organism evidence="4 5">
    <name type="scientific">Sphingomonas oryzagri</name>
    <dbReference type="NCBI Taxonomy" id="3042314"/>
    <lineage>
        <taxon>Bacteria</taxon>
        <taxon>Pseudomonadati</taxon>
        <taxon>Pseudomonadota</taxon>
        <taxon>Alphaproteobacteria</taxon>
        <taxon>Sphingomonadales</taxon>
        <taxon>Sphingomonadaceae</taxon>
        <taxon>Sphingomonas</taxon>
    </lineage>
</organism>